<dbReference type="Proteomes" id="UP000266669">
    <property type="component" value="Unassembled WGS sequence"/>
</dbReference>
<dbReference type="AlphaFoldDB" id="A0A8B3CLJ4"/>
<evidence type="ECO:0000256" key="1">
    <source>
        <dbReference type="SAM" id="MobiDB-lite"/>
    </source>
</evidence>
<organism evidence="2 3">
    <name type="scientific">Leptospira stimsonii</name>
    <dbReference type="NCBI Taxonomy" id="2202203"/>
    <lineage>
        <taxon>Bacteria</taxon>
        <taxon>Pseudomonadati</taxon>
        <taxon>Spirochaetota</taxon>
        <taxon>Spirochaetia</taxon>
        <taxon>Leptospirales</taxon>
        <taxon>Leptospiraceae</taxon>
        <taxon>Leptospira</taxon>
    </lineage>
</organism>
<proteinExistence type="predicted"/>
<gene>
    <name evidence="2" type="ORF">DLM78_18625</name>
</gene>
<sequence>MEFRKIVLARIALLRYRKILRFFSRHLSSSAQSGWGARLSRKSRRGSDRSSGDSRTLFKSYCPRREEQTKFHGQSQNDERDSPFD</sequence>
<evidence type="ECO:0000313" key="3">
    <source>
        <dbReference type="Proteomes" id="UP000266669"/>
    </source>
</evidence>
<feature type="region of interest" description="Disordered" evidence="1">
    <location>
        <begin position="27"/>
        <end position="85"/>
    </location>
</feature>
<reference evidence="3" key="1">
    <citation type="submission" date="2018-05" db="EMBL/GenBank/DDBJ databases">
        <title>Leptospira yasudae sp. nov. and Leptospira stimsonii sp. nov., two pathogenic species of the genus Leptospira isolated from environmental sources.</title>
        <authorList>
            <person name="Casanovas-Massana A."/>
            <person name="Hamond C."/>
            <person name="Santos L.A."/>
            <person name="Hacker K.P."/>
            <person name="Balassiano I."/>
            <person name="Medeiros M.A."/>
            <person name="Reis M.G."/>
            <person name="Ko A.I."/>
            <person name="Wunder E.A."/>
        </authorList>
    </citation>
    <scope>NUCLEOTIDE SEQUENCE [LARGE SCALE GENOMIC DNA]</scope>
    <source>
        <strain evidence="3">AMB6-RJ</strain>
    </source>
</reference>
<evidence type="ECO:0000313" key="2">
    <source>
        <dbReference type="EMBL" id="RHX84100.1"/>
    </source>
</evidence>
<name>A0A8B3CLJ4_9LEPT</name>
<protein>
    <submittedName>
        <fullName evidence="2">Uncharacterized protein</fullName>
    </submittedName>
</protein>
<comment type="caution">
    <text evidence="2">The sequence shown here is derived from an EMBL/GenBank/DDBJ whole genome shotgun (WGS) entry which is preliminary data.</text>
</comment>
<dbReference type="EMBL" id="QHCS01000006">
    <property type="protein sequence ID" value="RHX84100.1"/>
    <property type="molecule type" value="Genomic_DNA"/>
</dbReference>
<accession>A0A8B3CLJ4</accession>